<protein>
    <submittedName>
        <fullName evidence="1">Uncharacterized protein</fullName>
    </submittedName>
</protein>
<sequence>MVLRIARKYQDVVEVHEDEYVQVVPEQVVHEPLECGGSIGQPERHHQVLEESKRCAKRGFPFVAFPDPDLMVGRAEIDLGEYLGRA</sequence>
<organism evidence="1 2">
    <name type="scientific">Plasmodiophora brassicae</name>
    <name type="common">Clubroot disease agent</name>
    <dbReference type="NCBI Taxonomy" id="37360"/>
    <lineage>
        <taxon>Eukaryota</taxon>
        <taxon>Sar</taxon>
        <taxon>Rhizaria</taxon>
        <taxon>Endomyxa</taxon>
        <taxon>Phytomyxea</taxon>
        <taxon>Plasmodiophorida</taxon>
        <taxon>Plasmodiophoridae</taxon>
        <taxon>Plasmodiophora</taxon>
    </lineage>
</organism>
<reference evidence="1 2" key="1">
    <citation type="submission" date="2015-02" db="EMBL/GenBank/DDBJ databases">
        <authorList>
            <person name="Chooi Y.-H."/>
        </authorList>
    </citation>
    <scope>NUCLEOTIDE SEQUENCE [LARGE SCALE GENOMIC DNA]</scope>
    <source>
        <strain evidence="1">E3</strain>
    </source>
</reference>
<gene>
    <name evidence="1" type="ORF">PBRA_009647</name>
</gene>
<keyword evidence="2" id="KW-1185">Reference proteome</keyword>
<evidence type="ECO:0000313" key="2">
    <source>
        <dbReference type="Proteomes" id="UP000039324"/>
    </source>
</evidence>
<accession>A0A0G4IJG3</accession>
<dbReference type="AlphaFoldDB" id="A0A0G4IJG3"/>
<name>A0A0G4IJG3_PLABS</name>
<evidence type="ECO:0000313" key="1">
    <source>
        <dbReference type="EMBL" id="CEO95381.1"/>
    </source>
</evidence>
<dbReference type="EMBL" id="CDSF01000016">
    <property type="protein sequence ID" value="CEO95381.1"/>
    <property type="molecule type" value="Genomic_DNA"/>
</dbReference>
<dbReference type="OrthoDB" id="10567959at2759"/>
<dbReference type="Proteomes" id="UP000039324">
    <property type="component" value="Unassembled WGS sequence"/>
</dbReference>
<proteinExistence type="predicted"/>